<keyword evidence="2" id="KW-0540">Nuclease</keyword>
<dbReference type="InterPro" id="IPR003615">
    <property type="entry name" value="HNH_nuc"/>
</dbReference>
<keyword evidence="3" id="KW-1185">Reference proteome</keyword>
<organism evidence="2 3">
    <name type="scientific">Micromonospora yangpuensis</name>
    <dbReference type="NCBI Taxonomy" id="683228"/>
    <lineage>
        <taxon>Bacteria</taxon>
        <taxon>Bacillati</taxon>
        <taxon>Actinomycetota</taxon>
        <taxon>Actinomycetes</taxon>
        <taxon>Micromonosporales</taxon>
        <taxon>Micromonosporaceae</taxon>
        <taxon>Micromonospora</taxon>
    </lineage>
</organism>
<accession>A0A1C6U703</accession>
<gene>
    <name evidence="2" type="ORF">GA0070617_1301</name>
</gene>
<feature type="domain" description="HNH nuclease" evidence="1">
    <location>
        <begin position="241"/>
        <end position="299"/>
    </location>
</feature>
<reference evidence="2 3" key="1">
    <citation type="submission" date="2016-06" db="EMBL/GenBank/DDBJ databases">
        <authorList>
            <person name="Kjaerup R.B."/>
            <person name="Dalgaard T.S."/>
            <person name="Juul-Madsen H.R."/>
        </authorList>
    </citation>
    <scope>NUCLEOTIDE SEQUENCE [LARGE SCALE GENOMIC DNA]</scope>
    <source>
        <strain evidence="2 3">DSM 45577</strain>
    </source>
</reference>
<dbReference type="GO" id="GO:0003676">
    <property type="term" value="F:nucleic acid binding"/>
    <property type="evidence" value="ECO:0007669"/>
    <property type="project" value="InterPro"/>
</dbReference>
<dbReference type="EMBL" id="FMIA01000002">
    <property type="protein sequence ID" value="SCL49836.1"/>
    <property type="molecule type" value="Genomic_DNA"/>
</dbReference>
<protein>
    <submittedName>
        <fullName evidence="2">HNH endonuclease</fullName>
    </submittedName>
</protein>
<dbReference type="Proteomes" id="UP000198937">
    <property type="component" value="Unassembled WGS sequence"/>
</dbReference>
<dbReference type="CDD" id="cd00085">
    <property type="entry name" value="HNHc"/>
    <property type="match status" value="1"/>
</dbReference>
<dbReference type="InterPro" id="IPR002711">
    <property type="entry name" value="HNH"/>
</dbReference>
<dbReference type="GO" id="GO:0004519">
    <property type="term" value="F:endonuclease activity"/>
    <property type="evidence" value="ECO:0007669"/>
    <property type="project" value="UniProtKB-KW"/>
</dbReference>
<proteinExistence type="predicted"/>
<dbReference type="Gene3D" id="1.10.30.50">
    <property type="match status" value="1"/>
</dbReference>
<dbReference type="AlphaFoldDB" id="A0A1C6U703"/>
<dbReference type="Pfam" id="PF01844">
    <property type="entry name" value="HNH"/>
    <property type="match status" value="1"/>
</dbReference>
<evidence type="ECO:0000313" key="2">
    <source>
        <dbReference type="EMBL" id="SCL49836.1"/>
    </source>
</evidence>
<keyword evidence="2" id="KW-0378">Hydrolase</keyword>
<evidence type="ECO:0000259" key="1">
    <source>
        <dbReference type="SMART" id="SM00507"/>
    </source>
</evidence>
<dbReference type="RefSeq" id="WP_091434848.1">
    <property type="nucleotide sequence ID" value="NZ_BMMJ01000001.1"/>
</dbReference>
<dbReference type="SMART" id="SM00507">
    <property type="entry name" value="HNHc"/>
    <property type="match status" value="1"/>
</dbReference>
<dbReference type="GO" id="GO:0008270">
    <property type="term" value="F:zinc ion binding"/>
    <property type="evidence" value="ECO:0007669"/>
    <property type="project" value="InterPro"/>
</dbReference>
<name>A0A1C6U703_9ACTN</name>
<evidence type="ECO:0000313" key="3">
    <source>
        <dbReference type="Proteomes" id="UP000198937"/>
    </source>
</evidence>
<dbReference type="OrthoDB" id="4578716at2"/>
<sequence length="318" mass="36737">MPKDFKDLIEIRHYDTYHYARIVDAMARDPMAYMHDLSEMLSDDGFDYFCEPFDKVSALHKFASIVINRTFDEDLLGLPTLAPSRSQVFAGAPLYDHQMHVLPVENAFEALNLPHTTFVKFRSAKGWPALKPGFERHLYHAHRSPCDECPEHESLPDEYNEYFTELQLTGEIEELCDRLAEEVFFVLFANRSFLYDFNHMMASYVTSYASFSSPDEVDPNSIFTSRKDGCSRLRRADIPDWVKTAVEFRERGRCANCKIELGTLRTPIKRAEFDHMVPLAEGGLNDVTNIQLLCHICNNEKGAQVLAPRLLYERWYPA</sequence>
<dbReference type="STRING" id="683228.GA0070617_1301"/>
<keyword evidence="2" id="KW-0255">Endonuclease</keyword>